<dbReference type="GO" id="GO:0043565">
    <property type="term" value="F:sequence-specific DNA binding"/>
    <property type="evidence" value="ECO:0007669"/>
    <property type="project" value="TreeGrafter"/>
</dbReference>
<dbReference type="CTD" id="393233"/>
<dbReference type="GeneID" id="105897769"/>
<dbReference type="RefSeq" id="XP_012680184.1">
    <property type="nucleotide sequence ID" value="XM_012824730.3"/>
</dbReference>
<reference evidence="2" key="1">
    <citation type="submission" date="2025-08" db="UniProtKB">
        <authorList>
            <consortium name="RefSeq"/>
        </authorList>
    </citation>
    <scope>IDENTIFICATION</scope>
</reference>
<dbReference type="GO" id="GO:0042795">
    <property type="term" value="P:snRNA transcription by RNA polymerase II"/>
    <property type="evidence" value="ECO:0007669"/>
    <property type="project" value="TreeGrafter"/>
</dbReference>
<dbReference type="PANTHER" id="PTHR15131">
    <property type="entry name" value="SMALL NUCLEAR RNA ACTIVATING COMPLEX, POLYPEPTIDE 1"/>
    <property type="match status" value="1"/>
</dbReference>
<evidence type="ECO:0000313" key="2">
    <source>
        <dbReference type="RefSeq" id="XP_012680184.1"/>
    </source>
</evidence>
<gene>
    <name evidence="2" type="primary">snapc1a</name>
</gene>
<sequence length="349" mass="40727">MPEVKSTDHYLPPLREDFEGLLGRFQLTESVRYEHFAPIWREMNLSSIHYGIPQSNEKRLFTKQALSSAYPYLLPPYNFQIRVGGLYLLYGLYSSQLAWPREKIWVALKDWDNIQEFIQNAWEGQHLDVVYVYWRLQSGKAFLYSAMPVPLLFEKRRPVPKPQGQELPTERPERVKTFVSLDTNKEMRHIQERYEKMKVTLSLTSTVSATQRDVVKLMQNCAQEYERQQDSKNASKDCADYAVFSEREESSKRAQLLESIKSKSYGLLTEASKSRRHRQVEGEVTSSVPDPYAEYYASGKKRTISLKARTCRALGEEGKRDPTHHWLLSAAENDKAALKRKTQKGRFKW</sequence>
<proteinExistence type="predicted"/>
<dbReference type="KEGG" id="char:105897769"/>
<keyword evidence="1" id="KW-1185">Reference proteome</keyword>
<dbReference type="InterPro" id="IPR019188">
    <property type="entry name" value="SNAPC1"/>
</dbReference>
<dbReference type="GO" id="GO:0019185">
    <property type="term" value="C:snRNA-activating protein complex"/>
    <property type="evidence" value="ECO:0007669"/>
    <property type="project" value="TreeGrafter"/>
</dbReference>
<dbReference type="OrthoDB" id="20127at2759"/>
<organism evidence="1 2">
    <name type="scientific">Clupea harengus</name>
    <name type="common">Atlantic herring</name>
    <dbReference type="NCBI Taxonomy" id="7950"/>
    <lineage>
        <taxon>Eukaryota</taxon>
        <taxon>Metazoa</taxon>
        <taxon>Chordata</taxon>
        <taxon>Craniata</taxon>
        <taxon>Vertebrata</taxon>
        <taxon>Euteleostomi</taxon>
        <taxon>Actinopterygii</taxon>
        <taxon>Neopterygii</taxon>
        <taxon>Teleostei</taxon>
        <taxon>Clupei</taxon>
        <taxon>Clupeiformes</taxon>
        <taxon>Clupeoidei</taxon>
        <taxon>Clupeidae</taxon>
        <taxon>Clupea</taxon>
    </lineage>
</organism>
<protein>
    <submittedName>
        <fullName evidence="2">snRNA-activating protein complex subunit 1a</fullName>
    </submittedName>
</protein>
<dbReference type="Proteomes" id="UP000515152">
    <property type="component" value="Chromosome 15"/>
</dbReference>
<name>A0A6P3VTQ2_CLUHA</name>
<evidence type="ECO:0000313" key="1">
    <source>
        <dbReference type="Proteomes" id="UP000515152"/>
    </source>
</evidence>
<dbReference type="Pfam" id="PF09808">
    <property type="entry name" value="SNAPC1"/>
    <property type="match status" value="1"/>
</dbReference>
<dbReference type="AlphaFoldDB" id="A0A6P3VTQ2"/>
<dbReference type="PANTHER" id="PTHR15131:SF3">
    <property type="entry name" value="SNRNA-ACTIVATING PROTEIN COMPLEX SUBUNIT 1"/>
    <property type="match status" value="1"/>
</dbReference>
<dbReference type="GO" id="GO:0042796">
    <property type="term" value="P:snRNA transcription by RNA polymerase III"/>
    <property type="evidence" value="ECO:0007669"/>
    <property type="project" value="TreeGrafter"/>
</dbReference>
<accession>A0A6P3VTQ2</accession>